<organism evidence="1 2">
    <name type="scientific">Caerostris darwini</name>
    <dbReference type="NCBI Taxonomy" id="1538125"/>
    <lineage>
        <taxon>Eukaryota</taxon>
        <taxon>Metazoa</taxon>
        <taxon>Ecdysozoa</taxon>
        <taxon>Arthropoda</taxon>
        <taxon>Chelicerata</taxon>
        <taxon>Arachnida</taxon>
        <taxon>Araneae</taxon>
        <taxon>Araneomorphae</taxon>
        <taxon>Entelegynae</taxon>
        <taxon>Araneoidea</taxon>
        <taxon>Araneidae</taxon>
        <taxon>Caerostris</taxon>
    </lineage>
</organism>
<proteinExistence type="predicted"/>
<dbReference type="AlphaFoldDB" id="A0AAV4V5T2"/>
<evidence type="ECO:0000313" key="2">
    <source>
        <dbReference type="Proteomes" id="UP001054837"/>
    </source>
</evidence>
<reference evidence="1 2" key="1">
    <citation type="submission" date="2021-06" db="EMBL/GenBank/DDBJ databases">
        <title>Caerostris darwini draft genome.</title>
        <authorList>
            <person name="Kono N."/>
            <person name="Arakawa K."/>
        </authorList>
    </citation>
    <scope>NUCLEOTIDE SEQUENCE [LARGE SCALE GENOMIC DNA]</scope>
</reference>
<evidence type="ECO:0000313" key="1">
    <source>
        <dbReference type="EMBL" id="GIY65103.1"/>
    </source>
</evidence>
<comment type="caution">
    <text evidence="1">The sequence shown here is derived from an EMBL/GenBank/DDBJ whole genome shotgun (WGS) entry which is preliminary data.</text>
</comment>
<name>A0AAV4V5T2_9ARAC</name>
<protein>
    <submittedName>
        <fullName evidence="1">Uncharacterized protein</fullName>
    </submittedName>
</protein>
<sequence>MKYYLTFSYKISPPPAVQEESIESLYRTLTISPISHPLKLFQPKPFFILDRKMASKSILSLDIEPGLLGRRGEVEYTSTLMKKECFPTFNLIQFLNNRPIKWEISCT</sequence>
<dbReference type="EMBL" id="BPLQ01012385">
    <property type="protein sequence ID" value="GIY65103.1"/>
    <property type="molecule type" value="Genomic_DNA"/>
</dbReference>
<gene>
    <name evidence="1" type="ORF">CDAR_428921</name>
</gene>
<keyword evidence="2" id="KW-1185">Reference proteome</keyword>
<dbReference type="Proteomes" id="UP001054837">
    <property type="component" value="Unassembled WGS sequence"/>
</dbReference>
<accession>A0AAV4V5T2</accession>